<organism evidence="1 2">
    <name type="scientific">Nocardioides phosphati</name>
    <dbReference type="NCBI Taxonomy" id="1867775"/>
    <lineage>
        <taxon>Bacteria</taxon>
        <taxon>Bacillati</taxon>
        <taxon>Actinomycetota</taxon>
        <taxon>Actinomycetes</taxon>
        <taxon>Propionibacteriales</taxon>
        <taxon>Nocardioidaceae</taxon>
        <taxon>Nocardioides</taxon>
    </lineage>
</organism>
<sequence length="111" mass="11940">MPKPLLAAFALFLLLFGAVFGFMVGGNKSEAQWKQTQASVSGHTASFEGPTWTAKVATSVPWFGKDGTFHSGGWPECLTDHTTSGFVYVAPHGIDVDGHTVRPVYAVDCRH</sequence>
<reference evidence="2" key="1">
    <citation type="journal article" date="2019" name="Int. J. Syst. Evol. Microbiol.">
        <title>The Global Catalogue of Microorganisms (GCM) 10K type strain sequencing project: providing services to taxonomists for standard genome sequencing and annotation.</title>
        <authorList>
            <consortium name="The Broad Institute Genomics Platform"/>
            <consortium name="The Broad Institute Genome Sequencing Center for Infectious Disease"/>
            <person name="Wu L."/>
            <person name="Ma J."/>
        </authorList>
    </citation>
    <scope>NUCLEOTIDE SEQUENCE [LARGE SCALE GENOMIC DNA]</scope>
    <source>
        <strain evidence="2">CGMCC 4.7371</strain>
    </source>
</reference>
<protein>
    <submittedName>
        <fullName evidence="1">Uncharacterized protein</fullName>
    </submittedName>
</protein>
<dbReference type="Proteomes" id="UP000655410">
    <property type="component" value="Unassembled WGS sequence"/>
</dbReference>
<dbReference type="RefSeq" id="WP_188784996.1">
    <property type="nucleotide sequence ID" value="NZ_BMNI01000011.1"/>
</dbReference>
<proteinExistence type="predicted"/>
<keyword evidence="2" id="KW-1185">Reference proteome</keyword>
<accession>A0ABQ2NEI8</accession>
<evidence type="ECO:0000313" key="1">
    <source>
        <dbReference type="EMBL" id="GGO93265.1"/>
    </source>
</evidence>
<name>A0ABQ2NEI8_9ACTN</name>
<gene>
    <name evidence="1" type="ORF">GCM10011584_31570</name>
</gene>
<evidence type="ECO:0000313" key="2">
    <source>
        <dbReference type="Proteomes" id="UP000655410"/>
    </source>
</evidence>
<dbReference type="EMBL" id="BMNI01000011">
    <property type="protein sequence ID" value="GGO93265.1"/>
    <property type="molecule type" value="Genomic_DNA"/>
</dbReference>
<comment type="caution">
    <text evidence="1">The sequence shown here is derived from an EMBL/GenBank/DDBJ whole genome shotgun (WGS) entry which is preliminary data.</text>
</comment>